<keyword evidence="8 24" id="KW-0808">Transferase</keyword>
<keyword evidence="10 23" id="KW-0479">Metal-binding</keyword>
<keyword evidence="16 24" id="KW-0443">Lipid metabolism</keyword>
<gene>
    <name evidence="25" type="ORF">SALWKB29_0436</name>
</gene>
<dbReference type="InterPro" id="IPR036945">
    <property type="entry name" value="DAGK_sf"/>
</dbReference>
<evidence type="ECO:0000256" key="18">
    <source>
        <dbReference type="ARBA" id="ARBA00023209"/>
    </source>
</evidence>
<keyword evidence="15 24" id="KW-1133">Transmembrane helix</keyword>
<dbReference type="OrthoDB" id="9796011at2"/>
<keyword evidence="6" id="KW-0444">Lipid biosynthesis</keyword>
<evidence type="ECO:0000256" key="10">
    <source>
        <dbReference type="ARBA" id="ARBA00022723"/>
    </source>
</evidence>
<keyword evidence="14 23" id="KW-0460">Magnesium</keyword>
<evidence type="ECO:0000256" key="1">
    <source>
        <dbReference type="ARBA" id="ARBA00004429"/>
    </source>
</evidence>
<evidence type="ECO:0000256" key="22">
    <source>
        <dbReference type="PIRSR" id="PIRSR600829-3"/>
    </source>
</evidence>
<feature type="binding site" evidence="23">
    <location>
        <position position="38"/>
    </location>
    <ligand>
        <name>a divalent metal cation</name>
        <dbReference type="ChEBI" id="CHEBI:60240"/>
    </ligand>
</feature>
<proteinExistence type="inferred from homology"/>
<dbReference type="GO" id="GO:0006654">
    <property type="term" value="P:phosphatidic acid biosynthetic process"/>
    <property type="evidence" value="ECO:0007669"/>
    <property type="project" value="InterPro"/>
</dbReference>
<keyword evidence="9 24" id="KW-0812">Transmembrane</keyword>
<dbReference type="RefSeq" id="WP_037406744.1">
    <property type="nucleotide sequence ID" value="NZ_JFZV01000002.1"/>
</dbReference>
<name>A0A066TP72_9NEIS</name>
<dbReference type="PANTHER" id="PTHR34299:SF1">
    <property type="entry name" value="DIACYLGLYCEROL KINASE"/>
    <property type="match status" value="1"/>
</dbReference>
<evidence type="ECO:0000256" key="16">
    <source>
        <dbReference type="ARBA" id="ARBA00023098"/>
    </source>
</evidence>
<comment type="subcellular location">
    <subcellularLocation>
        <location evidence="1 24">Cell inner membrane</location>
        <topology evidence="1 24">Multi-pass membrane protein</topology>
    </subcellularLocation>
</comment>
<feature type="binding site" evidence="21">
    <location>
        <position position="108"/>
    </location>
    <ligand>
        <name>substrate</name>
    </ligand>
</feature>
<feature type="binding site" evidence="22">
    <location>
        <position position="27"/>
    </location>
    <ligand>
        <name>ATP</name>
        <dbReference type="ChEBI" id="CHEBI:30616"/>
    </ligand>
</feature>
<dbReference type="GO" id="GO:0046872">
    <property type="term" value="F:metal ion binding"/>
    <property type="evidence" value="ECO:0007669"/>
    <property type="project" value="UniProtKB-KW"/>
</dbReference>
<evidence type="ECO:0000256" key="3">
    <source>
        <dbReference type="ARBA" id="ARBA00012133"/>
    </source>
</evidence>
<dbReference type="Pfam" id="PF01219">
    <property type="entry name" value="DAGK_prokar"/>
    <property type="match status" value="1"/>
</dbReference>
<feature type="transmembrane region" description="Helical" evidence="24">
    <location>
        <begin position="109"/>
        <end position="127"/>
    </location>
</feature>
<keyword evidence="26" id="KW-1185">Reference proteome</keyword>
<keyword evidence="7 24" id="KW-0997">Cell inner membrane</keyword>
<evidence type="ECO:0000256" key="8">
    <source>
        <dbReference type="ARBA" id="ARBA00022679"/>
    </source>
</evidence>
<feature type="binding site" evidence="22">
    <location>
        <begin position="104"/>
        <end position="105"/>
    </location>
    <ligand>
        <name>ATP</name>
        <dbReference type="ChEBI" id="CHEBI:30616"/>
    </ligand>
</feature>
<comment type="cofactor">
    <cofactor evidence="23">
        <name>Mg(2+)</name>
        <dbReference type="ChEBI" id="CHEBI:18420"/>
    </cofactor>
    <text evidence="23">Mn(2+), Zn(2+), Cd(2+) and Co(2+) support activity to lesser extents.</text>
</comment>
<comment type="caution">
    <text evidence="25">The sequence shown here is derived from an EMBL/GenBank/DDBJ whole genome shotgun (WGS) entry which is preliminary data.</text>
</comment>
<dbReference type="GO" id="GO:0004143">
    <property type="term" value="F:ATP-dependent diacylglycerol kinase activity"/>
    <property type="evidence" value="ECO:0007669"/>
    <property type="project" value="UniProtKB-EC"/>
</dbReference>
<evidence type="ECO:0000256" key="12">
    <source>
        <dbReference type="ARBA" id="ARBA00022777"/>
    </source>
</evidence>
<evidence type="ECO:0000256" key="2">
    <source>
        <dbReference type="ARBA" id="ARBA00005967"/>
    </source>
</evidence>
<keyword evidence="13 22" id="KW-0067">ATP-binding</keyword>
<comment type="function">
    <text evidence="24">Catalyzes the ATP-dependent phosphorylation of sn-l,2-diacylglycerol (DAG) to phosphatidic acid. Involved in the recycling of diacylglycerol produced as a by-product during membrane-derived oligosaccharide (MDO) biosynthesis.</text>
</comment>
<evidence type="ECO:0000256" key="11">
    <source>
        <dbReference type="ARBA" id="ARBA00022741"/>
    </source>
</evidence>
<evidence type="ECO:0000256" key="19">
    <source>
        <dbReference type="ARBA" id="ARBA00023264"/>
    </source>
</evidence>
<evidence type="ECO:0000256" key="6">
    <source>
        <dbReference type="ARBA" id="ARBA00022516"/>
    </source>
</evidence>
<evidence type="ECO:0000256" key="20">
    <source>
        <dbReference type="PIRSR" id="PIRSR600829-1"/>
    </source>
</evidence>
<sequence length="135" mass="15179">MPENNNQYAINIKGKKGLRRIFNAYGYSLAGLKAACSESGFRQLLLLNSVLIILVFVLDFGMLTRMVLIMASFLSWIVELFNTAIEATVDHTSLAKHPLAKRAKDTASAAQLLTMLLLAVLWSLALWRDYLVNWF</sequence>
<reference evidence="25 26" key="1">
    <citation type="submission" date="2014-03" db="EMBL/GenBank/DDBJ databases">
        <title>The genomes of two eusocial bee gut symbionts.</title>
        <authorList>
            <person name="Kwong W.K."/>
            <person name="Engel P."/>
            <person name="Koch H."/>
            <person name="Moran N.A."/>
        </authorList>
    </citation>
    <scope>NUCLEOTIDE SEQUENCE [LARGE SCALE GENOMIC DNA]</scope>
    <source>
        <strain evidence="26">wkB29</strain>
    </source>
</reference>
<keyword evidence="11 22" id="KW-0547">Nucleotide-binding</keyword>
<evidence type="ECO:0000313" key="26">
    <source>
        <dbReference type="Proteomes" id="UP000027170"/>
    </source>
</evidence>
<evidence type="ECO:0000256" key="4">
    <source>
        <dbReference type="ARBA" id="ARBA00017575"/>
    </source>
</evidence>
<dbReference type="Proteomes" id="UP000027170">
    <property type="component" value="Unassembled WGS sequence"/>
</dbReference>
<keyword evidence="19 24" id="KW-1208">Phospholipid metabolism</keyword>
<keyword evidence="18" id="KW-0594">Phospholipid biosynthesis</keyword>
<feature type="binding site" evidence="22">
    <location>
        <position position="86"/>
    </location>
    <ligand>
        <name>ATP</name>
        <dbReference type="ChEBI" id="CHEBI:30616"/>
    </ligand>
</feature>
<dbReference type="eggNOG" id="COG0818">
    <property type="taxonomic scope" value="Bacteria"/>
</dbReference>
<dbReference type="InterPro" id="IPR033718">
    <property type="entry name" value="DAGK_prok"/>
</dbReference>
<evidence type="ECO:0000256" key="9">
    <source>
        <dbReference type="ARBA" id="ARBA00022692"/>
    </source>
</evidence>
<feature type="binding site" evidence="21">
    <location>
        <position position="79"/>
    </location>
    <ligand>
        <name>substrate</name>
    </ligand>
</feature>
<evidence type="ECO:0000256" key="17">
    <source>
        <dbReference type="ARBA" id="ARBA00023136"/>
    </source>
</evidence>
<protein>
    <recommendedName>
        <fullName evidence="4 24">Diacylglycerol kinase</fullName>
        <ecNumber evidence="3 24">2.7.1.107</ecNumber>
    </recommendedName>
</protein>
<dbReference type="AlphaFoldDB" id="A0A066TP72"/>
<keyword evidence="12 24" id="KW-0418">Kinase</keyword>
<evidence type="ECO:0000256" key="24">
    <source>
        <dbReference type="RuleBase" id="RU363065"/>
    </source>
</evidence>
<dbReference type="InterPro" id="IPR000829">
    <property type="entry name" value="DAGK"/>
</dbReference>
<accession>A0A066TP72</accession>
<feature type="binding site" evidence="22">
    <location>
        <position position="20"/>
    </location>
    <ligand>
        <name>ATP</name>
        <dbReference type="ChEBI" id="CHEBI:30616"/>
    </ligand>
</feature>
<feature type="binding site" evidence="23">
    <location>
        <position position="86"/>
    </location>
    <ligand>
        <name>a divalent metal cation</name>
        <dbReference type="ChEBI" id="CHEBI:60240"/>
    </ligand>
</feature>
<feature type="binding site" evidence="22">
    <location>
        <position position="38"/>
    </location>
    <ligand>
        <name>ATP</name>
        <dbReference type="ChEBI" id="CHEBI:30616"/>
    </ligand>
</feature>
<comment type="similarity">
    <text evidence="2 24">Belongs to the bacterial diacylglycerol kinase family.</text>
</comment>
<keyword evidence="5" id="KW-1003">Cell membrane</keyword>
<evidence type="ECO:0000256" key="13">
    <source>
        <dbReference type="ARBA" id="ARBA00022840"/>
    </source>
</evidence>
<feature type="binding site" evidence="21">
    <location>
        <begin position="122"/>
        <end position="127"/>
    </location>
    <ligand>
        <name>substrate</name>
    </ligand>
</feature>
<keyword evidence="17 24" id="KW-0472">Membrane</keyword>
<evidence type="ECO:0000256" key="7">
    <source>
        <dbReference type="ARBA" id="ARBA00022519"/>
    </source>
</evidence>
<evidence type="ECO:0000313" key="25">
    <source>
        <dbReference type="EMBL" id="KDN15332.1"/>
    </source>
</evidence>
<evidence type="ECO:0000256" key="14">
    <source>
        <dbReference type="ARBA" id="ARBA00022842"/>
    </source>
</evidence>
<feature type="binding site" evidence="21">
    <location>
        <position position="20"/>
    </location>
    <ligand>
        <name>substrate</name>
    </ligand>
</feature>
<dbReference type="EC" id="2.7.1.107" evidence="3 24"/>
<dbReference type="GO" id="GO:0005524">
    <property type="term" value="F:ATP binding"/>
    <property type="evidence" value="ECO:0007669"/>
    <property type="project" value="UniProtKB-KW"/>
</dbReference>
<feature type="transmembrane region" description="Helical" evidence="24">
    <location>
        <begin position="44"/>
        <end position="63"/>
    </location>
</feature>
<organism evidence="25 26">
    <name type="scientific">Snodgrassella communis</name>
    <dbReference type="NCBI Taxonomy" id="2946699"/>
    <lineage>
        <taxon>Bacteria</taxon>
        <taxon>Pseudomonadati</taxon>
        <taxon>Pseudomonadota</taxon>
        <taxon>Betaproteobacteria</taxon>
        <taxon>Neisseriales</taxon>
        <taxon>Neisseriaceae</taxon>
        <taxon>Snodgrassella</taxon>
    </lineage>
</organism>
<dbReference type="Gene3D" id="1.10.287.3610">
    <property type="match status" value="1"/>
</dbReference>
<comment type="catalytic activity">
    <reaction evidence="24">
        <text>a 1,2-diacyl-sn-glycerol + ATP = a 1,2-diacyl-sn-glycero-3-phosphate + ADP + H(+)</text>
        <dbReference type="Rhea" id="RHEA:10272"/>
        <dbReference type="ChEBI" id="CHEBI:15378"/>
        <dbReference type="ChEBI" id="CHEBI:17815"/>
        <dbReference type="ChEBI" id="CHEBI:30616"/>
        <dbReference type="ChEBI" id="CHEBI:58608"/>
        <dbReference type="ChEBI" id="CHEBI:456216"/>
        <dbReference type="EC" id="2.7.1.107"/>
    </reaction>
</comment>
<feature type="active site" description="Proton acceptor" evidence="20">
    <location>
        <position position="79"/>
    </location>
</feature>
<dbReference type="PANTHER" id="PTHR34299">
    <property type="entry name" value="DIACYLGLYCEROL KINASE"/>
    <property type="match status" value="1"/>
</dbReference>
<dbReference type="CDD" id="cd14264">
    <property type="entry name" value="DAGK_IM"/>
    <property type="match status" value="1"/>
</dbReference>
<dbReference type="EMBL" id="JFZV01000002">
    <property type="protein sequence ID" value="KDN15332.1"/>
    <property type="molecule type" value="Genomic_DNA"/>
</dbReference>
<evidence type="ECO:0000256" key="5">
    <source>
        <dbReference type="ARBA" id="ARBA00022475"/>
    </source>
</evidence>
<dbReference type="GO" id="GO:0005886">
    <property type="term" value="C:plasma membrane"/>
    <property type="evidence" value="ECO:0007669"/>
    <property type="project" value="UniProtKB-SubCell"/>
</dbReference>
<feature type="binding site" evidence="21">
    <location>
        <position position="65"/>
    </location>
    <ligand>
        <name>substrate</name>
    </ligand>
</feature>
<feature type="transmembrane region" description="Helical" evidence="24">
    <location>
        <begin position="69"/>
        <end position="89"/>
    </location>
</feature>
<evidence type="ECO:0000256" key="23">
    <source>
        <dbReference type="PIRSR" id="PIRSR600829-4"/>
    </source>
</evidence>
<evidence type="ECO:0000256" key="21">
    <source>
        <dbReference type="PIRSR" id="PIRSR600829-2"/>
    </source>
</evidence>
<evidence type="ECO:0000256" key="15">
    <source>
        <dbReference type="ARBA" id="ARBA00022989"/>
    </source>
</evidence>